<feature type="transmembrane region" description="Helical" evidence="8">
    <location>
        <begin position="284"/>
        <end position="302"/>
    </location>
</feature>
<keyword evidence="6 8" id="KW-0472">Membrane</keyword>
<organism evidence="10 11">
    <name type="scientific">Glarea lozoyensis (strain ATCC 20868 / MF5171)</name>
    <dbReference type="NCBI Taxonomy" id="1116229"/>
    <lineage>
        <taxon>Eukaryota</taxon>
        <taxon>Fungi</taxon>
        <taxon>Dikarya</taxon>
        <taxon>Ascomycota</taxon>
        <taxon>Pezizomycotina</taxon>
        <taxon>Leotiomycetes</taxon>
        <taxon>Helotiales</taxon>
        <taxon>Helotiaceae</taxon>
        <taxon>Glarea</taxon>
    </lineage>
</organism>
<comment type="subcellular location">
    <subcellularLocation>
        <location evidence="1">Membrane</location>
        <topology evidence="1">Multi-pass membrane protein</topology>
    </subcellularLocation>
</comment>
<dbReference type="SUPFAM" id="SSF51905">
    <property type="entry name" value="FAD/NAD(P)-binding domain"/>
    <property type="match status" value="1"/>
</dbReference>
<evidence type="ECO:0000256" key="8">
    <source>
        <dbReference type="SAM" id="Phobius"/>
    </source>
</evidence>
<dbReference type="SUPFAM" id="SSF103473">
    <property type="entry name" value="MFS general substrate transporter"/>
    <property type="match status" value="1"/>
</dbReference>
<dbReference type="Pfam" id="PF00732">
    <property type="entry name" value="GMC_oxred_N"/>
    <property type="match status" value="1"/>
</dbReference>
<dbReference type="RefSeq" id="XP_008087712.1">
    <property type="nucleotide sequence ID" value="XM_008089521.1"/>
</dbReference>
<feature type="transmembrane region" description="Helical" evidence="8">
    <location>
        <begin position="348"/>
        <end position="369"/>
    </location>
</feature>
<dbReference type="STRING" id="1116229.S3CEB3"/>
<evidence type="ECO:0000256" key="2">
    <source>
        <dbReference type="ARBA" id="ARBA00010790"/>
    </source>
</evidence>
<feature type="transmembrane region" description="Helical" evidence="8">
    <location>
        <begin position="381"/>
        <end position="400"/>
    </location>
</feature>
<evidence type="ECO:0000259" key="9">
    <source>
        <dbReference type="PROSITE" id="PS50850"/>
    </source>
</evidence>
<dbReference type="InterPro" id="IPR020846">
    <property type="entry name" value="MFS_dom"/>
</dbReference>
<evidence type="ECO:0000256" key="5">
    <source>
        <dbReference type="ARBA" id="ARBA00022989"/>
    </source>
</evidence>
<keyword evidence="11" id="KW-1185">Reference proteome</keyword>
<dbReference type="eggNOG" id="KOG1238">
    <property type="taxonomic scope" value="Eukaryota"/>
</dbReference>
<name>S3CEB3_GLAL2</name>
<dbReference type="AlphaFoldDB" id="S3CEB3"/>
<comment type="similarity">
    <text evidence="2">Belongs to the GMC oxidoreductase family.</text>
</comment>
<dbReference type="FunFam" id="1.20.1250.20:FF:000064">
    <property type="entry name" value="MFS allantoate transporter"/>
    <property type="match status" value="1"/>
</dbReference>
<feature type="domain" description="Major facilitator superfamily (MFS) profile" evidence="9">
    <location>
        <begin position="57"/>
        <end position="467"/>
    </location>
</feature>
<dbReference type="InterPro" id="IPR036259">
    <property type="entry name" value="MFS_trans_sf"/>
</dbReference>
<feature type="transmembrane region" description="Helical" evidence="8">
    <location>
        <begin position="215"/>
        <end position="237"/>
    </location>
</feature>
<comment type="similarity">
    <text evidence="7">Belongs to the major facilitator superfamily. Allantoate permease family.</text>
</comment>
<dbReference type="HOGENOM" id="CLU_290031_0_0_1"/>
<dbReference type="OrthoDB" id="6730379at2759"/>
<dbReference type="InterPro" id="IPR036188">
    <property type="entry name" value="FAD/NAD-bd_sf"/>
</dbReference>
<dbReference type="GO" id="GO:0022857">
    <property type="term" value="F:transmembrane transporter activity"/>
    <property type="evidence" value="ECO:0007669"/>
    <property type="project" value="InterPro"/>
</dbReference>
<dbReference type="Pfam" id="PF05199">
    <property type="entry name" value="GMC_oxred_C"/>
    <property type="match status" value="1"/>
</dbReference>
<evidence type="ECO:0000256" key="7">
    <source>
        <dbReference type="ARBA" id="ARBA00037968"/>
    </source>
</evidence>
<dbReference type="GO" id="GO:0050660">
    <property type="term" value="F:flavin adenine dinucleotide binding"/>
    <property type="evidence" value="ECO:0007669"/>
    <property type="project" value="InterPro"/>
</dbReference>
<dbReference type="SUPFAM" id="SSF54373">
    <property type="entry name" value="FAD-linked reductases, C-terminal domain"/>
    <property type="match status" value="1"/>
</dbReference>
<dbReference type="eggNOG" id="KOG2533">
    <property type="taxonomic scope" value="Eukaryota"/>
</dbReference>
<feature type="transmembrane region" description="Helical" evidence="8">
    <location>
        <begin position="90"/>
        <end position="108"/>
    </location>
</feature>
<feature type="transmembrane region" description="Helical" evidence="8">
    <location>
        <begin position="181"/>
        <end position="203"/>
    </location>
</feature>
<keyword evidence="3" id="KW-0813">Transport</keyword>
<dbReference type="Pfam" id="PF07690">
    <property type="entry name" value="MFS_1"/>
    <property type="match status" value="1"/>
</dbReference>
<evidence type="ECO:0000313" key="10">
    <source>
        <dbReference type="EMBL" id="EPE24797.1"/>
    </source>
</evidence>
<feature type="transmembrane region" description="Helical" evidence="8">
    <location>
        <begin position="322"/>
        <end position="341"/>
    </location>
</feature>
<reference evidence="10 11" key="1">
    <citation type="journal article" date="2013" name="BMC Genomics">
        <title>Genomics-driven discovery of the pneumocandin biosynthetic gene cluster in the fungus Glarea lozoyensis.</title>
        <authorList>
            <person name="Chen L."/>
            <person name="Yue Q."/>
            <person name="Zhang X."/>
            <person name="Xiang M."/>
            <person name="Wang C."/>
            <person name="Li S."/>
            <person name="Che Y."/>
            <person name="Ortiz-Lopez F.J."/>
            <person name="Bills G.F."/>
            <person name="Liu X."/>
            <person name="An Z."/>
        </authorList>
    </citation>
    <scope>NUCLEOTIDE SEQUENCE [LARGE SCALE GENOMIC DNA]</scope>
    <source>
        <strain evidence="11">ATCC 20868 / MF5171</strain>
    </source>
</reference>
<feature type="transmembrane region" description="Helical" evidence="8">
    <location>
        <begin position="407"/>
        <end position="429"/>
    </location>
</feature>
<dbReference type="Proteomes" id="UP000016922">
    <property type="component" value="Unassembled WGS sequence"/>
</dbReference>
<sequence length="1056" mass="115426">MAKIHYKIGGGSIPSESINSSHVDDALKYLHSVGNAGDVSFTAQDEKQVVRKIDWMLLPLMAAMYNIQYLDKTILNYANVMGLAKDTNTSASQFSYLATAFYVGYLICEFPQGYVIQRVPLAKCLGINLVLCGVCVAASSAGTNYATLVILRVLLGCFESAISPSLMLLTSMWYKKSEQPIRIGIWFGSGGLSTIVGGLSSFGFQHYHGRIFKSWQIMFLVCGVVTILIGIWALLVFPDNPMSSGLTQREKLIAIERLRSNKTGIENKTFQKAQMFEALRDAKVLIIMVMVICGSEINGALANYQTSLIKSFGFGSKKSALLSVPTGVISILVCTSSTYVAGRTNQRLLVLACFLPLGIVGASLMAFLPTSARPGKMVGQYLTHMVPTTPIIYSIAAANFSGHTKKITVNALILISFSIGNIIGPLTFTGATAPDYFPAKIAMMCCFSGAFVLVFVLRFAFLLENKKRDERGEDNFEIDNAFLNITDIQNRSFRVEEMVHEPRQGLMNKDNYDPGMKWSQTGRSHDAYDMPVPKSFIMATTKHLTTHADFIIIGGGTAGLVLANRLTEDPNTQVLADFDAWCELGNSGWNWSSIAPYFKKSYTLLPPSNQATLDHLGIDWVNEDYRGKDGPIQVSFPGVIQNPLCKAWIDAFRGIGKATSGDPFSGNSVGGYSNAATVDPATKTRSYAASAYGLPFLHRPNFRVITDAIVHKINFENENGGITATEVILSAGVFNTPKILELSGIGKKQLLEKHSIPVVIPNPNVGEHLQDHLMTGVSFEVVDGIVTGDPLMRQEPEALQQAQSLYFEHKAGPFTIGGMQSHAFMPIVELANVEDRKVQELLDGHHAKPEDREHCDIVQSIIQKPDECSAAWLMFLAQVNLHEAGTSFVGNNLLPGNFASFGVSQSHPFSRGSTHIASANINDNPLIDPNYFSHPADLEIMARHLQEMETLRNTKELSPFFKPDGKRNHPDAYKISTLEGAKKYILDTALTTYHTCGSAAMLPKEKGGVVDDKLVVYGTTNLRIVDASIFPLIPRGNIISSVYAVAEKAADIIKGV</sequence>
<accession>S3CEB3</accession>
<dbReference type="Gene3D" id="1.20.1250.20">
    <property type="entry name" value="MFS general substrate transporter like domains"/>
    <property type="match status" value="2"/>
</dbReference>
<feature type="transmembrane region" description="Helical" evidence="8">
    <location>
        <begin position="441"/>
        <end position="461"/>
    </location>
</feature>
<dbReference type="Gene3D" id="3.30.560.10">
    <property type="entry name" value="Glucose Oxidase, domain 3"/>
    <property type="match status" value="1"/>
</dbReference>
<evidence type="ECO:0000256" key="6">
    <source>
        <dbReference type="ARBA" id="ARBA00023136"/>
    </source>
</evidence>
<evidence type="ECO:0000256" key="1">
    <source>
        <dbReference type="ARBA" id="ARBA00004141"/>
    </source>
</evidence>
<dbReference type="InterPro" id="IPR000172">
    <property type="entry name" value="GMC_OxRdtase_N"/>
</dbReference>
<dbReference type="GO" id="GO:0016614">
    <property type="term" value="F:oxidoreductase activity, acting on CH-OH group of donors"/>
    <property type="evidence" value="ECO:0007669"/>
    <property type="project" value="InterPro"/>
</dbReference>
<dbReference type="InterPro" id="IPR011701">
    <property type="entry name" value="MFS"/>
</dbReference>
<evidence type="ECO:0000313" key="11">
    <source>
        <dbReference type="Proteomes" id="UP000016922"/>
    </source>
</evidence>
<gene>
    <name evidence="10" type="ORF">GLAREA_11378</name>
</gene>
<dbReference type="PROSITE" id="PS50850">
    <property type="entry name" value="MFS"/>
    <property type="match status" value="1"/>
</dbReference>
<keyword evidence="5 8" id="KW-1133">Transmembrane helix</keyword>
<evidence type="ECO:0000256" key="3">
    <source>
        <dbReference type="ARBA" id="ARBA00022448"/>
    </source>
</evidence>
<proteinExistence type="inferred from homology"/>
<dbReference type="GO" id="GO:0016020">
    <property type="term" value="C:membrane"/>
    <property type="evidence" value="ECO:0007669"/>
    <property type="project" value="UniProtKB-SubCell"/>
</dbReference>
<dbReference type="InterPro" id="IPR007867">
    <property type="entry name" value="GMC_OxRtase_C"/>
</dbReference>
<dbReference type="PANTHER" id="PTHR43791:SF40">
    <property type="entry name" value="THIAMINE PATHWAY TRANSPORTER THI73"/>
    <property type="match status" value="1"/>
</dbReference>
<protein>
    <submittedName>
        <fullName evidence="10">MFS general substrate transporter</fullName>
    </submittedName>
</protein>
<dbReference type="GeneID" id="19470419"/>
<dbReference type="PANTHER" id="PTHR43791">
    <property type="entry name" value="PERMEASE-RELATED"/>
    <property type="match status" value="1"/>
</dbReference>
<dbReference type="EMBL" id="KE145372">
    <property type="protein sequence ID" value="EPE24797.1"/>
    <property type="molecule type" value="Genomic_DNA"/>
</dbReference>
<keyword evidence="4 8" id="KW-0812">Transmembrane</keyword>
<feature type="transmembrane region" description="Helical" evidence="8">
    <location>
        <begin position="145"/>
        <end position="169"/>
    </location>
</feature>
<dbReference type="Gene3D" id="3.50.50.60">
    <property type="entry name" value="FAD/NAD(P)-binding domain"/>
    <property type="match status" value="2"/>
</dbReference>
<evidence type="ECO:0000256" key="4">
    <source>
        <dbReference type="ARBA" id="ARBA00022692"/>
    </source>
</evidence>
<dbReference type="KEGG" id="glz:GLAREA_11378"/>